<evidence type="ECO:0000256" key="5">
    <source>
        <dbReference type="ARBA" id="ARBA00023002"/>
    </source>
</evidence>
<evidence type="ECO:0000256" key="4">
    <source>
        <dbReference type="ARBA" id="ARBA00022723"/>
    </source>
</evidence>
<keyword evidence="10" id="KW-1133">Transmembrane helix</keyword>
<dbReference type="PRINTS" id="PR00385">
    <property type="entry name" value="P450"/>
</dbReference>
<feature type="binding site" description="axial binding residue" evidence="8">
    <location>
        <position position="472"/>
    </location>
    <ligand>
        <name>heme</name>
        <dbReference type="ChEBI" id="CHEBI:30413"/>
    </ligand>
    <ligandPart>
        <name>Fe</name>
        <dbReference type="ChEBI" id="CHEBI:18248"/>
    </ligandPart>
</feature>
<evidence type="ECO:0000256" key="6">
    <source>
        <dbReference type="ARBA" id="ARBA00023004"/>
    </source>
</evidence>
<dbReference type="PANTHER" id="PTHR46300">
    <property type="entry name" value="P450, PUTATIVE (EUROFUNG)-RELATED-RELATED"/>
    <property type="match status" value="1"/>
</dbReference>
<keyword evidence="6 8" id="KW-0408">Iron</keyword>
<comment type="cofactor">
    <cofactor evidence="1 8">
        <name>heme</name>
        <dbReference type="ChEBI" id="CHEBI:30413"/>
    </cofactor>
</comment>
<evidence type="ECO:0000313" key="11">
    <source>
        <dbReference type="EMBL" id="KAK1856770.1"/>
    </source>
</evidence>
<keyword evidence="10" id="KW-0812">Transmembrane</keyword>
<comment type="similarity">
    <text evidence="2 9">Belongs to the cytochrome P450 family.</text>
</comment>
<dbReference type="Pfam" id="PF00067">
    <property type="entry name" value="p450"/>
    <property type="match status" value="1"/>
</dbReference>
<evidence type="ECO:0000256" key="3">
    <source>
        <dbReference type="ARBA" id="ARBA00022617"/>
    </source>
</evidence>
<evidence type="ECO:0000256" key="10">
    <source>
        <dbReference type="SAM" id="Phobius"/>
    </source>
</evidence>
<keyword evidence="3 8" id="KW-0349">Heme</keyword>
<dbReference type="AlphaFoldDB" id="A0AAD9EPZ1"/>
<keyword evidence="10" id="KW-0472">Membrane</keyword>
<dbReference type="PROSITE" id="PS00086">
    <property type="entry name" value="CYTOCHROME_P450"/>
    <property type="match status" value="1"/>
</dbReference>
<comment type="caution">
    <text evidence="11">The sequence shown here is derived from an EMBL/GenBank/DDBJ whole genome shotgun (WGS) entry which is preliminary data.</text>
</comment>
<dbReference type="InterPro" id="IPR001128">
    <property type="entry name" value="Cyt_P450"/>
</dbReference>
<keyword evidence="4 8" id="KW-0479">Metal-binding</keyword>
<name>A0AAD9EPZ1_9PEZI</name>
<dbReference type="InterPro" id="IPR036396">
    <property type="entry name" value="Cyt_P450_sf"/>
</dbReference>
<organism evidence="11 12">
    <name type="scientific">Colletotrichum chrysophilum</name>
    <dbReference type="NCBI Taxonomy" id="1836956"/>
    <lineage>
        <taxon>Eukaryota</taxon>
        <taxon>Fungi</taxon>
        <taxon>Dikarya</taxon>
        <taxon>Ascomycota</taxon>
        <taxon>Pezizomycotina</taxon>
        <taxon>Sordariomycetes</taxon>
        <taxon>Hypocreomycetidae</taxon>
        <taxon>Glomerellales</taxon>
        <taxon>Glomerellaceae</taxon>
        <taxon>Colletotrichum</taxon>
        <taxon>Colletotrichum gloeosporioides species complex</taxon>
    </lineage>
</organism>
<dbReference type="EMBL" id="JAQOWY010000005">
    <property type="protein sequence ID" value="KAK1856770.1"/>
    <property type="molecule type" value="Genomic_DNA"/>
</dbReference>
<protein>
    <submittedName>
        <fullName evidence="11">Cytochrome p450 oxidoreductase</fullName>
    </submittedName>
</protein>
<proteinExistence type="inferred from homology"/>
<feature type="transmembrane region" description="Helical" evidence="10">
    <location>
        <begin position="21"/>
        <end position="43"/>
    </location>
</feature>
<keyword evidence="7 9" id="KW-0503">Monooxygenase</keyword>
<dbReference type="GO" id="GO:0005506">
    <property type="term" value="F:iron ion binding"/>
    <property type="evidence" value="ECO:0007669"/>
    <property type="project" value="InterPro"/>
</dbReference>
<evidence type="ECO:0000256" key="2">
    <source>
        <dbReference type="ARBA" id="ARBA00010617"/>
    </source>
</evidence>
<dbReference type="PRINTS" id="PR00463">
    <property type="entry name" value="EP450I"/>
</dbReference>
<dbReference type="PANTHER" id="PTHR46300:SF7">
    <property type="entry name" value="P450, PUTATIVE (EUROFUNG)-RELATED"/>
    <property type="match status" value="1"/>
</dbReference>
<dbReference type="InterPro" id="IPR050364">
    <property type="entry name" value="Cytochrome_P450_fung"/>
</dbReference>
<dbReference type="Proteomes" id="UP001243330">
    <property type="component" value="Unassembled WGS sequence"/>
</dbReference>
<dbReference type="CDD" id="cd11065">
    <property type="entry name" value="CYP64-like"/>
    <property type="match status" value="1"/>
</dbReference>
<evidence type="ECO:0000256" key="8">
    <source>
        <dbReference type="PIRSR" id="PIRSR602401-1"/>
    </source>
</evidence>
<evidence type="ECO:0000256" key="1">
    <source>
        <dbReference type="ARBA" id="ARBA00001971"/>
    </source>
</evidence>
<reference evidence="11" key="1">
    <citation type="submission" date="2023-01" db="EMBL/GenBank/DDBJ databases">
        <title>Colletotrichum chrysophilum M932 genome sequence.</title>
        <authorList>
            <person name="Baroncelli R."/>
        </authorList>
    </citation>
    <scope>NUCLEOTIDE SEQUENCE</scope>
    <source>
        <strain evidence="11">M932</strain>
    </source>
</reference>
<dbReference type="InterPro" id="IPR017972">
    <property type="entry name" value="Cyt_P450_CS"/>
</dbReference>
<gene>
    <name evidence="11" type="ORF">CCHR01_00533</name>
</gene>
<dbReference type="GO" id="GO:0020037">
    <property type="term" value="F:heme binding"/>
    <property type="evidence" value="ECO:0007669"/>
    <property type="project" value="InterPro"/>
</dbReference>
<evidence type="ECO:0000256" key="7">
    <source>
        <dbReference type="ARBA" id="ARBA00023033"/>
    </source>
</evidence>
<dbReference type="Gene3D" id="1.10.630.10">
    <property type="entry name" value="Cytochrome P450"/>
    <property type="match status" value="1"/>
</dbReference>
<keyword evidence="12" id="KW-1185">Reference proteome</keyword>
<dbReference type="SUPFAM" id="SSF48264">
    <property type="entry name" value="Cytochrome P450"/>
    <property type="match status" value="1"/>
</dbReference>
<dbReference type="GO" id="GO:0004497">
    <property type="term" value="F:monooxygenase activity"/>
    <property type="evidence" value="ECO:0007669"/>
    <property type="project" value="UniProtKB-KW"/>
</dbReference>
<sequence length="559" mass="62594">MAQRTESISNFRSGFLFSSSFVAMGTLFLQLGLGAALIAVYVINKFLGASKNTGRPPLPPGPKGLSVVGNVNDLPKPGDFEAHHWIKHKDRYGPLSSVTVLGQTLVIINDLQLALELLEKRSVKYSSRPRQIFAGEMIGWENTLAMQDHNDRFRNYRKNISRIIGSKTAAAQYDALQEAEVGHFLLHVLDHPEKLRDHIRRVFDIYREAGSVILRVAYGYNPEPFKDDYLIDLAGEAMDQFAQAAVPGAFLVDIFPLLRHAPDWFPGAKFKQTAKDWNSTLRGVAEKPYAFVKHQMAQGKDTSSFVSHLIRDGGLTPEEDFVTKWSAASLYTGGADTTVSSIDCFFLAMTLFPGPQQKAQEEIDRVIGASRLPLASDRPNLPYTDALVKELLRWQPIAPMGLPHASSDDDVVEGYFIPKDALLLPNIWHFTHDPEVWDQPDEFRPERFLSGQDQESALDPHKIVFGFGRRICPGRILADNALFINVAQSLAVFDIRKPVVDGKEVDPTVKMTPGIVSHPEPFDTSIKPRSAHHERLIRSLEQTYPWEESDGKILESMKL</sequence>
<dbReference type="InterPro" id="IPR002401">
    <property type="entry name" value="Cyt_P450_E_grp-I"/>
</dbReference>
<evidence type="ECO:0000313" key="12">
    <source>
        <dbReference type="Proteomes" id="UP001243330"/>
    </source>
</evidence>
<dbReference type="GO" id="GO:0016705">
    <property type="term" value="F:oxidoreductase activity, acting on paired donors, with incorporation or reduction of molecular oxygen"/>
    <property type="evidence" value="ECO:0007669"/>
    <property type="project" value="InterPro"/>
</dbReference>
<evidence type="ECO:0000256" key="9">
    <source>
        <dbReference type="RuleBase" id="RU000461"/>
    </source>
</evidence>
<accession>A0AAD9EPZ1</accession>
<keyword evidence="5 9" id="KW-0560">Oxidoreductase</keyword>